<dbReference type="Proteomes" id="UP000219020">
    <property type="component" value="Unassembled WGS sequence"/>
</dbReference>
<feature type="compositionally biased region" description="Basic and acidic residues" evidence="1">
    <location>
        <begin position="28"/>
        <end position="37"/>
    </location>
</feature>
<dbReference type="EMBL" id="NBYY01000015">
    <property type="protein sequence ID" value="PCS22691.1"/>
    <property type="molecule type" value="Genomic_DNA"/>
</dbReference>
<feature type="region of interest" description="Disordered" evidence="1">
    <location>
        <begin position="1"/>
        <end position="37"/>
    </location>
</feature>
<comment type="caution">
    <text evidence="2">The sequence shown here is derived from an EMBL/GenBank/DDBJ whole genome shotgun (WGS) entry which is preliminary data.</text>
</comment>
<evidence type="ECO:0000313" key="2">
    <source>
        <dbReference type="EMBL" id="PCS22691.1"/>
    </source>
</evidence>
<protein>
    <submittedName>
        <fullName evidence="2">Uncharacterized protein</fullName>
    </submittedName>
</protein>
<evidence type="ECO:0000313" key="3">
    <source>
        <dbReference type="Proteomes" id="UP000219020"/>
    </source>
</evidence>
<reference evidence="3" key="1">
    <citation type="submission" date="2017-04" db="EMBL/GenBank/DDBJ databases">
        <title>Genome evolution of the luminous symbionts of deep sea anglerfish.</title>
        <authorList>
            <person name="Hendry T.A."/>
        </authorList>
    </citation>
    <scope>NUCLEOTIDE SEQUENCE [LARGE SCALE GENOMIC DNA]</scope>
</reference>
<dbReference type="AlphaFoldDB" id="A0A2A5T3H0"/>
<name>A0A2A5T3H0_9GAMM</name>
<evidence type="ECO:0000256" key="1">
    <source>
        <dbReference type="SAM" id="MobiDB-lite"/>
    </source>
</evidence>
<proteinExistence type="predicted"/>
<gene>
    <name evidence="2" type="ORF">BTN49_1643</name>
</gene>
<sequence length="37" mass="4218">MYGTHHALRRQTTQQQGTRAKRSTPFHLKSDGHLASL</sequence>
<accession>A0A2A5T3H0</accession>
<organism evidence="2 3">
    <name type="scientific">Candidatus Enterovibrio escicola</name>
    <dbReference type="NCBI Taxonomy" id="1927127"/>
    <lineage>
        <taxon>Bacteria</taxon>
        <taxon>Pseudomonadati</taxon>
        <taxon>Pseudomonadota</taxon>
        <taxon>Gammaproteobacteria</taxon>
        <taxon>Vibrionales</taxon>
        <taxon>Vibrionaceae</taxon>
        <taxon>Enterovibrio</taxon>
    </lineage>
</organism>
<keyword evidence="3" id="KW-1185">Reference proteome</keyword>